<feature type="transmembrane region" description="Helical" evidence="16">
    <location>
        <begin position="183"/>
        <end position="203"/>
    </location>
</feature>
<evidence type="ECO:0000256" key="14">
    <source>
        <dbReference type="ARBA" id="ARBA00023136"/>
    </source>
</evidence>
<keyword evidence="10" id="KW-1278">Translocase</keyword>
<dbReference type="Gene3D" id="3.40.50.1000">
    <property type="entry name" value="HAD superfamily/HAD-like"/>
    <property type="match status" value="1"/>
</dbReference>
<feature type="transmembrane region" description="Helical" evidence="16">
    <location>
        <begin position="140"/>
        <end position="162"/>
    </location>
</feature>
<evidence type="ECO:0000256" key="15">
    <source>
        <dbReference type="ARBA" id="ARBA00049289"/>
    </source>
</evidence>
<dbReference type="GO" id="GO:0005507">
    <property type="term" value="F:copper ion binding"/>
    <property type="evidence" value="ECO:0007669"/>
    <property type="project" value="TreeGrafter"/>
</dbReference>
<evidence type="ECO:0000256" key="3">
    <source>
        <dbReference type="ARBA" id="ARBA00012517"/>
    </source>
</evidence>
<dbReference type="Pfam" id="PF00702">
    <property type="entry name" value="Hydrolase"/>
    <property type="match status" value="1"/>
</dbReference>
<keyword evidence="9" id="KW-0067">ATP-binding</keyword>
<feature type="transmembrane region" description="Helical" evidence="16">
    <location>
        <begin position="819"/>
        <end position="842"/>
    </location>
</feature>
<dbReference type="PRINTS" id="PR00119">
    <property type="entry name" value="CATATPASE"/>
</dbReference>
<dbReference type="InterPro" id="IPR059000">
    <property type="entry name" value="ATPase_P-type_domA"/>
</dbReference>
<dbReference type="SUPFAM" id="SSF56784">
    <property type="entry name" value="HAD-like"/>
    <property type="match status" value="1"/>
</dbReference>
<keyword evidence="13" id="KW-0406">Ion transport</keyword>
<keyword evidence="19" id="KW-1185">Reference proteome</keyword>
<evidence type="ECO:0000313" key="19">
    <source>
        <dbReference type="Proteomes" id="UP000010384"/>
    </source>
</evidence>
<dbReference type="InterPro" id="IPR017969">
    <property type="entry name" value="Heavy-metal-associated_CS"/>
</dbReference>
<evidence type="ECO:0000256" key="8">
    <source>
        <dbReference type="ARBA" id="ARBA00022796"/>
    </source>
</evidence>
<dbReference type="FunFam" id="2.70.150.10:FF:000002">
    <property type="entry name" value="Copper-transporting ATPase 1, putative"/>
    <property type="match status" value="1"/>
</dbReference>
<dbReference type="OrthoDB" id="438550at2"/>
<evidence type="ECO:0000256" key="12">
    <source>
        <dbReference type="ARBA" id="ARBA00023008"/>
    </source>
</evidence>
<evidence type="ECO:0000256" key="5">
    <source>
        <dbReference type="ARBA" id="ARBA00022692"/>
    </source>
</evidence>
<dbReference type="GO" id="GO:0005886">
    <property type="term" value="C:plasma membrane"/>
    <property type="evidence" value="ECO:0007669"/>
    <property type="project" value="UniProtKB-SubCell"/>
</dbReference>
<proteinExistence type="inferred from homology"/>
<feature type="transmembrane region" description="Helical" evidence="16">
    <location>
        <begin position="447"/>
        <end position="470"/>
    </location>
</feature>
<evidence type="ECO:0000256" key="6">
    <source>
        <dbReference type="ARBA" id="ARBA00022723"/>
    </source>
</evidence>
<dbReference type="InterPro" id="IPR023299">
    <property type="entry name" value="ATPase_P-typ_cyto_dom_N"/>
</dbReference>
<dbReference type="InterPro" id="IPR023298">
    <property type="entry name" value="ATPase_P-typ_TM_dom_sf"/>
</dbReference>
<dbReference type="PANTHER" id="PTHR43520:SF8">
    <property type="entry name" value="P-TYPE CU(+) TRANSPORTER"/>
    <property type="match status" value="1"/>
</dbReference>
<feature type="transmembrane region" description="Helical" evidence="16">
    <location>
        <begin position="209"/>
        <end position="226"/>
    </location>
</feature>
<dbReference type="PANTHER" id="PTHR43520">
    <property type="entry name" value="ATP7, ISOFORM B"/>
    <property type="match status" value="1"/>
</dbReference>
<keyword evidence="5 16" id="KW-0812">Transmembrane</keyword>
<dbReference type="InterPro" id="IPR023214">
    <property type="entry name" value="HAD_sf"/>
</dbReference>
<dbReference type="AlphaFoldDB" id="K9U8Z7"/>
<dbReference type="SUPFAM" id="SSF81665">
    <property type="entry name" value="Calcium ATPase, transmembrane domain M"/>
    <property type="match status" value="1"/>
</dbReference>
<dbReference type="GO" id="GO:0055070">
    <property type="term" value="P:copper ion homeostasis"/>
    <property type="evidence" value="ECO:0007669"/>
    <property type="project" value="TreeGrafter"/>
</dbReference>
<dbReference type="InterPro" id="IPR044492">
    <property type="entry name" value="P_typ_ATPase_HD_dom"/>
</dbReference>
<dbReference type="eggNOG" id="COG2217">
    <property type="taxonomic scope" value="Bacteria"/>
</dbReference>
<evidence type="ECO:0000256" key="2">
    <source>
        <dbReference type="ARBA" id="ARBA00006024"/>
    </source>
</evidence>
<evidence type="ECO:0000256" key="10">
    <source>
        <dbReference type="ARBA" id="ARBA00022967"/>
    </source>
</evidence>
<dbReference type="Pfam" id="PF00403">
    <property type="entry name" value="HMA"/>
    <property type="match status" value="1"/>
</dbReference>
<evidence type="ECO:0000259" key="17">
    <source>
        <dbReference type="PROSITE" id="PS50846"/>
    </source>
</evidence>
<dbReference type="GO" id="GO:0005524">
    <property type="term" value="F:ATP binding"/>
    <property type="evidence" value="ECO:0007669"/>
    <property type="project" value="UniProtKB-KW"/>
</dbReference>
<keyword evidence="8" id="KW-0187">Copper transport</keyword>
<dbReference type="CDD" id="cd00371">
    <property type="entry name" value="HMA"/>
    <property type="match status" value="1"/>
</dbReference>
<comment type="catalytic activity">
    <reaction evidence="15">
        <text>Cu(+)(in) + ATP + H2O = Cu(+)(out) + ADP + phosphate + H(+)</text>
        <dbReference type="Rhea" id="RHEA:25792"/>
        <dbReference type="ChEBI" id="CHEBI:15377"/>
        <dbReference type="ChEBI" id="CHEBI:15378"/>
        <dbReference type="ChEBI" id="CHEBI:30616"/>
        <dbReference type="ChEBI" id="CHEBI:43474"/>
        <dbReference type="ChEBI" id="CHEBI:49552"/>
        <dbReference type="ChEBI" id="CHEBI:456216"/>
        <dbReference type="EC" id="7.2.2.8"/>
    </reaction>
</comment>
<dbReference type="SUPFAM" id="SSF55008">
    <property type="entry name" value="HMA, heavy metal-associated domain"/>
    <property type="match status" value="1"/>
</dbReference>
<dbReference type="SFLD" id="SFLDS00003">
    <property type="entry name" value="Haloacid_Dehalogenase"/>
    <property type="match status" value="1"/>
</dbReference>
<dbReference type="InterPro" id="IPR018303">
    <property type="entry name" value="ATPase_P-typ_P_site"/>
</dbReference>
<accession>K9U8Z7</accession>
<dbReference type="NCBIfam" id="TIGR01494">
    <property type="entry name" value="ATPase_P-type"/>
    <property type="match status" value="2"/>
</dbReference>
<dbReference type="STRING" id="251229.Chro_5359"/>
<keyword evidence="6" id="KW-0479">Metal-binding</keyword>
<dbReference type="GO" id="GO:0043682">
    <property type="term" value="F:P-type divalent copper transporter activity"/>
    <property type="evidence" value="ECO:0007669"/>
    <property type="project" value="TreeGrafter"/>
</dbReference>
<dbReference type="InParanoid" id="K9U8Z7"/>
<feature type="transmembrane region" description="Helical" evidence="16">
    <location>
        <begin position="848"/>
        <end position="868"/>
    </location>
</feature>
<dbReference type="RefSeq" id="WP_015157262.1">
    <property type="nucleotide sequence ID" value="NC_019695.1"/>
</dbReference>
<dbReference type="PROSITE" id="PS00154">
    <property type="entry name" value="ATPASE_E1_E2"/>
    <property type="match status" value="1"/>
</dbReference>
<feature type="transmembrane region" description="Helical" evidence="16">
    <location>
        <begin position="118"/>
        <end position="134"/>
    </location>
</feature>
<evidence type="ECO:0000256" key="9">
    <source>
        <dbReference type="ARBA" id="ARBA00022840"/>
    </source>
</evidence>
<dbReference type="InterPro" id="IPR036412">
    <property type="entry name" value="HAD-like_sf"/>
</dbReference>
<keyword evidence="11 16" id="KW-1133">Transmembrane helix</keyword>
<dbReference type="PROSITE" id="PS50846">
    <property type="entry name" value="HMA_2"/>
    <property type="match status" value="1"/>
</dbReference>
<evidence type="ECO:0000256" key="11">
    <source>
        <dbReference type="ARBA" id="ARBA00022989"/>
    </source>
</evidence>
<keyword evidence="7" id="KW-0547">Nucleotide-binding</keyword>
<dbReference type="InterPro" id="IPR006121">
    <property type="entry name" value="HMA_dom"/>
</dbReference>
<evidence type="ECO:0000256" key="13">
    <source>
        <dbReference type="ARBA" id="ARBA00023065"/>
    </source>
</evidence>
<dbReference type="EMBL" id="CP003597">
    <property type="protein sequence ID" value="AFY90724.1"/>
    <property type="molecule type" value="Genomic_DNA"/>
</dbReference>
<organism evidence="18 19">
    <name type="scientific">Chroococcidiopsis thermalis (strain PCC 7203)</name>
    <dbReference type="NCBI Taxonomy" id="251229"/>
    <lineage>
        <taxon>Bacteria</taxon>
        <taxon>Bacillati</taxon>
        <taxon>Cyanobacteriota</taxon>
        <taxon>Cyanophyceae</taxon>
        <taxon>Chroococcidiopsidales</taxon>
        <taxon>Chroococcidiopsidaceae</taxon>
        <taxon>Chroococcidiopsis</taxon>
    </lineage>
</organism>
<dbReference type="Proteomes" id="UP000010384">
    <property type="component" value="Chromosome"/>
</dbReference>
<dbReference type="Pfam" id="PF00122">
    <property type="entry name" value="E1-E2_ATPase"/>
    <property type="match status" value="1"/>
</dbReference>
<gene>
    <name evidence="18" type="ORF">Chro_5359</name>
</gene>
<dbReference type="Gene3D" id="2.70.150.10">
    <property type="entry name" value="Calcium-transporting ATPase, cytoplasmic transduction domain A"/>
    <property type="match status" value="1"/>
</dbReference>
<protein>
    <recommendedName>
        <fullName evidence="3">P-type Cu(+) transporter</fullName>
        <ecNumber evidence="3">7.2.2.8</ecNumber>
    </recommendedName>
</protein>
<keyword evidence="4" id="KW-0813">Transport</keyword>
<reference evidence="18 19" key="1">
    <citation type="submission" date="2012-06" db="EMBL/GenBank/DDBJ databases">
        <title>Finished chromosome of genome of Chroococcidiopsis thermalis PCC 7203.</title>
        <authorList>
            <consortium name="US DOE Joint Genome Institute"/>
            <person name="Gugger M."/>
            <person name="Coursin T."/>
            <person name="Rippka R."/>
            <person name="Tandeau De Marsac N."/>
            <person name="Huntemann M."/>
            <person name="Wei C.-L."/>
            <person name="Han J."/>
            <person name="Detter J.C."/>
            <person name="Han C."/>
            <person name="Tapia R."/>
            <person name="Davenport K."/>
            <person name="Daligault H."/>
            <person name="Erkkila T."/>
            <person name="Gu W."/>
            <person name="Munk A.C.C."/>
            <person name="Teshima H."/>
            <person name="Xu Y."/>
            <person name="Chain P."/>
            <person name="Chen A."/>
            <person name="Krypides N."/>
            <person name="Mavromatis K."/>
            <person name="Markowitz V."/>
            <person name="Szeto E."/>
            <person name="Ivanova N."/>
            <person name="Mikhailova N."/>
            <person name="Ovchinnikova G."/>
            <person name="Pagani I."/>
            <person name="Pati A."/>
            <person name="Goodwin L."/>
            <person name="Peters L."/>
            <person name="Pitluck S."/>
            <person name="Woyke T."/>
            <person name="Kerfeld C."/>
        </authorList>
    </citation>
    <scope>NUCLEOTIDE SEQUENCE [LARGE SCALE GENOMIC DNA]</scope>
    <source>
        <strain evidence="18 19">PCC 7203</strain>
    </source>
</reference>
<dbReference type="InterPro" id="IPR008250">
    <property type="entry name" value="ATPase_P-typ_transduc_dom_A_sf"/>
</dbReference>
<dbReference type="FunFam" id="3.30.70.100:FF:000001">
    <property type="entry name" value="ATPase copper transporting beta"/>
    <property type="match status" value="1"/>
</dbReference>
<dbReference type="GO" id="GO:0016887">
    <property type="term" value="F:ATP hydrolysis activity"/>
    <property type="evidence" value="ECO:0007669"/>
    <property type="project" value="InterPro"/>
</dbReference>
<dbReference type="InterPro" id="IPR036163">
    <property type="entry name" value="HMA_dom_sf"/>
</dbReference>
<dbReference type="PROSITE" id="PS01047">
    <property type="entry name" value="HMA_1"/>
    <property type="match status" value="1"/>
</dbReference>
<evidence type="ECO:0000256" key="1">
    <source>
        <dbReference type="ARBA" id="ARBA00004651"/>
    </source>
</evidence>
<dbReference type="InterPro" id="IPR001757">
    <property type="entry name" value="P_typ_ATPase"/>
</dbReference>
<keyword evidence="12" id="KW-0186">Copper</keyword>
<feature type="transmembrane region" description="Helical" evidence="16">
    <location>
        <begin position="369"/>
        <end position="391"/>
    </location>
</feature>
<dbReference type="EC" id="7.2.2.8" evidence="3"/>
<dbReference type="Gene3D" id="3.30.70.100">
    <property type="match status" value="1"/>
</dbReference>
<comment type="subcellular location">
    <subcellularLocation>
        <location evidence="1">Cell membrane</location>
        <topology evidence="1">Multi-pass membrane protein</topology>
    </subcellularLocation>
</comment>
<evidence type="ECO:0000256" key="4">
    <source>
        <dbReference type="ARBA" id="ARBA00022448"/>
    </source>
</evidence>
<keyword evidence="14 16" id="KW-0472">Membrane</keyword>
<dbReference type="Gene3D" id="3.40.1110.10">
    <property type="entry name" value="Calcium-transporting ATPase, cytoplasmic domain N"/>
    <property type="match status" value="1"/>
</dbReference>
<dbReference type="FunFam" id="3.40.50.1000:FF:000144">
    <property type="entry name" value="copper-transporting ATPase 1 isoform X2"/>
    <property type="match status" value="1"/>
</dbReference>
<name>K9U8Z7_CHRTP</name>
<dbReference type="KEGG" id="cthe:Chro_5359"/>
<evidence type="ECO:0000313" key="18">
    <source>
        <dbReference type="EMBL" id="AFY90724.1"/>
    </source>
</evidence>
<feature type="domain" description="HMA" evidence="17">
    <location>
        <begin position="22"/>
        <end position="88"/>
    </location>
</feature>
<evidence type="ECO:0000256" key="16">
    <source>
        <dbReference type="SAM" id="Phobius"/>
    </source>
</evidence>
<comment type="similarity">
    <text evidence="2">Belongs to the cation transport ATPase (P-type) (TC 3.A.3) family. Type IB subfamily.</text>
</comment>
<sequence>MQLVPKTEPQQADTSAIAAPSEKITLDVQGMKCAGCVKTVEKQLSQHPGVISACVNLVTEVAVVECESGAVEPVALAERLTAAGFETQARTAETAQTNVGEDVEAKHRQKMRSAQRQLIVASILLVLSSIGHLSELGGPVLPILSNIWFHCGLATVTLLLPAREILVDGWRGLRHNAPNMNTLVGLGALTAYTASLVALLFPQLGWECFFDEPVMLLGFILLGRTLEQQARGRAATAFRNLLALQPQVARLIPNPEKVTPKGQNTSIEIPADRVRVGEWLQVLPSEKIPVDGEVVIGQTTVDESMLTGESIPVMKQIGDTVAAGTLNQSGAIAIRATRTGKDTTLSQIVALVEAAQTRKAPVQKLADTVAGYFTYSVLTVAALTFTFWYFFGTHIWSDVLTVTDWHHAHHSLHTQHLAHYYATHHACTGAQPCAPTHYSPLLLSLKLAIAVMVVACPCALGLATPTAILVGTGMAAERGLLIKGGDVLERVHQLDTVVFDKTGTLTTGHPVVTDCIEVGSRESGIGSRRRELREQDNSQFAPFRNSQLIHHTPHPTPHTLIQLAAAAESGSIHPLATAIQQEVKQQGLSIPAASEFHTAPGLGVSAVVEGRQVLLGNEDWLTQQGIAIDEATQAQAQTLAVAGKTTIYIAVAGQLAGLIAVMDTPRPEAKKTVESLQKMGLRVIILTGDRQEVAQAIAQQLGIAQVFANIRPDGKAGVIQELQQGSRGAEEQRSREEIQNFPTPHSSLLTPRSSVVAMIGDGINDAPALAQADVGIALQAGTDVAMETAGIVLMGTKLTDVVEAIHLSRATFNKIRQNLFWAFAYNVCGIPIAAGVLLPILGFVLSPAAAGALMAFSSVSVVTNSLLLRRLKNRLDLN</sequence>
<dbReference type="SUPFAM" id="SSF81653">
    <property type="entry name" value="Calcium ATPase, transduction domain A"/>
    <property type="match status" value="1"/>
</dbReference>
<dbReference type="SFLD" id="SFLDF00027">
    <property type="entry name" value="p-type_atpase"/>
    <property type="match status" value="1"/>
</dbReference>
<dbReference type="GO" id="GO:0140581">
    <property type="term" value="F:P-type monovalent copper transporter activity"/>
    <property type="evidence" value="ECO:0007669"/>
    <property type="project" value="UniProtKB-EC"/>
</dbReference>
<dbReference type="CDD" id="cd02094">
    <property type="entry name" value="P-type_ATPase_Cu-like"/>
    <property type="match status" value="1"/>
</dbReference>
<dbReference type="SFLD" id="SFLDG00002">
    <property type="entry name" value="C1.7:_P-type_atpase_like"/>
    <property type="match status" value="1"/>
</dbReference>
<evidence type="ECO:0000256" key="7">
    <source>
        <dbReference type="ARBA" id="ARBA00022741"/>
    </source>
</evidence>
<dbReference type="PATRIC" id="fig|251229.3.peg.6260"/>
<dbReference type="HOGENOM" id="CLU_001771_0_3_3"/>